<evidence type="ECO:0000313" key="2">
    <source>
        <dbReference type="EMBL" id="POY72853.1"/>
    </source>
</evidence>
<feature type="region of interest" description="Disordered" evidence="1">
    <location>
        <begin position="1"/>
        <end position="79"/>
    </location>
</feature>
<gene>
    <name evidence="2" type="ORF">BMF94_4108</name>
</gene>
<feature type="compositionally biased region" description="Pro residues" evidence="1">
    <location>
        <begin position="18"/>
        <end position="30"/>
    </location>
</feature>
<feature type="region of interest" description="Disordered" evidence="1">
    <location>
        <begin position="174"/>
        <end position="202"/>
    </location>
</feature>
<comment type="caution">
    <text evidence="2">The sequence shown here is derived from an EMBL/GenBank/DDBJ whole genome shotgun (WGS) entry which is preliminary data.</text>
</comment>
<name>A0A2S5B7U5_9BASI</name>
<feature type="compositionally biased region" description="Low complexity" evidence="1">
    <location>
        <begin position="42"/>
        <end position="60"/>
    </location>
</feature>
<proteinExistence type="predicted"/>
<sequence length="489" mass="52263">MAPSLNLMATQSYAYAQPPRPAQPPGPPPMNGSLDSYSTLPSASAMVQQAQQAVAAANGAGQSGGSVGQQQQQQQAGSLVGDEEYNRLLKNYKLAHLRIEEQRAAMLEQEKQNAALRKHIMLLEGGDSGGATVIGVHSAGGGGGSTVDDFTIKNSSSSLERRINRWAADTLAAHVRNAPPPPGSQTSSSYGAPSPSSPASPSTNHLALIPLAEALYRDVENAHASPFLVGLNQMQFDYPGLGIVVQSLLRHAMSQLLCDGIVNKLLVTNSEEANQELTKLHEQLFHREPLVASVWRRQTFSAAVDSLSPSMSLSLFREHMPHVFPLINATHSNAGAGLSHELETVLDASYLYSRMLHKSYSPGGALEGSGFYRSFVCQVGSPLDPTQLELIKKCYRTERGEPERVGACLFPGLVKETAVDTTPLPQISIRHGPASRTIQKKRETRTLVVRRAQVICECALAAAHGIGTLPRSAPAGVSEPAIAGQPQLR</sequence>
<accession>A0A2S5B7U5</accession>
<feature type="compositionally biased region" description="Low complexity" evidence="1">
    <location>
        <begin position="184"/>
        <end position="202"/>
    </location>
</feature>
<organism evidence="2 3">
    <name type="scientific">Rhodotorula taiwanensis</name>
    <dbReference type="NCBI Taxonomy" id="741276"/>
    <lineage>
        <taxon>Eukaryota</taxon>
        <taxon>Fungi</taxon>
        <taxon>Dikarya</taxon>
        <taxon>Basidiomycota</taxon>
        <taxon>Pucciniomycotina</taxon>
        <taxon>Microbotryomycetes</taxon>
        <taxon>Sporidiobolales</taxon>
        <taxon>Sporidiobolaceae</taxon>
        <taxon>Rhodotorula</taxon>
    </lineage>
</organism>
<dbReference type="AlphaFoldDB" id="A0A2S5B7U5"/>
<protein>
    <submittedName>
        <fullName evidence="2">Uncharacterized protein</fullName>
    </submittedName>
</protein>
<keyword evidence="3" id="KW-1185">Reference proteome</keyword>
<dbReference type="STRING" id="741276.A0A2S5B7U5"/>
<dbReference type="OrthoDB" id="2538017at2759"/>
<dbReference type="EMBL" id="PJQD01000046">
    <property type="protein sequence ID" value="POY72853.1"/>
    <property type="molecule type" value="Genomic_DNA"/>
</dbReference>
<evidence type="ECO:0000313" key="3">
    <source>
        <dbReference type="Proteomes" id="UP000237144"/>
    </source>
</evidence>
<dbReference type="Proteomes" id="UP000237144">
    <property type="component" value="Unassembled WGS sequence"/>
</dbReference>
<reference evidence="2 3" key="1">
    <citation type="journal article" date="2018" name="Front. Microbiol.">
        <title>Prospects for Fungal Bioremediation of Acidic Radioactive Waste Sites: Characterization and Genome Sequence of Rhodotorula taiwanensis MD1149.</title>
        <authorList>
            <person name="Tkavc R."/>
            <person name="Matrosova V.Y."/>
            <person name="Grichenko O.E."/>
            <person name="Gostincar C."/>
            <person name="Volpe R.P."/>
            <person name="Klimenkova P."/>
            <person name="Gaidamakova E.K."/>
            <person name="Zhou C.E."/>
            <person name="Stewart B.J."/>
            <person name="Lyman M.G."/>
            <person name="Malfatti S.A."/>
            <person name="Rubinfeld B."/>
            <person name="Courtot M."/>
            <person name="Singh J."/>
            <person name="Dalgard C.L."/>
            <person name="Hamilton T."/>
            <person name="Frey K.G."/>
            <person name="Gunde-Cimerman N."/>
            <person name="Dugan L."/>
            <person name="Daly M.J."/>
        </authorList>
    </citation>
    <scope>NUCLEOTIDE SEQUENCE [LARGE SCALE GENOMIC DNA]</scope>
    <source>
        <strain evidence="2 3">MD1149</strain>
    </source>
</reference>
<feature type="compositionally biased region" description="Low complexity" evidence="1">
    <location>
        <begin position="68"/>
        <end position="78"/>
    </location>
</feature>
<evidence type="ECO:0000256" key="1">
    <source>
        <dbReference type="SAM" id="MobiDB-lite"/>
    </source>
</evidence>